<keyword evidence="3" id="KW-1185">Reference proteome</keyword>
<proteinExistence type="predicted"/>
<organism evidence="2 3">
    <name type="scientific">Shewanella nanhaiensis</name>
    <dbReference type="NCBI Taxonomy" id="2864872"/>
    <lineage>
        <taxon>Bacteria</taxon>
        <taxon>Pseudomonadati</taxon>
        <taxon>Pseudomonadota</taxon>
        <taxon>Gammaproteobacteria</taxon>
        <taxon>Alteromonadales</taxon>
        <taxon>Shewanellaceae</taxon>
        <taxon>Shewanella</taxon>
    </lineage>
</organism>
<comment type="caution">
    <text evidence="2">The sequence shown here is derived from an EMBL/GenBank/DDBJ whole genome shotgun (WGS) entry which is preliminary data.</text>
</comment>
<evidence type="ECO:0000313" key="3">
    <source>
        <dbReference type="Proteomes" id="UP001195963"/>
    </source>
</evidence>
<sequence>MKKYWVLVLTLISTPLFADDWPEVEFPDTADVQVVADSMLYHGYPMKTWVMEDEQSQMMIASFFKKQWEEKSERFDAQMFNGDYVINSMQPPFLLTARIHQEYDRVITYVGVTKNVTDRQLETNNQVQFPKPNGSTLISDIKSNDIFKQGRTLILSNPNSLASSYHFYRRHFQQRGWVENSAILDTQSGKAALQMSQGSNLVDISFNTKKSVVYIVANQVTEGL</sequence>
<feature type="signal peptide" evidence="1">
    <location>
        <begin position="1"/>
        <end position="18"/>
    </location>
</feature>
<gene>
    <name evidence="2" type="ORF">K0625_05625</name>
</gene>
<accession>A0ABS7E0J3</accession>
<feature type="chain" id="PRO_5046819070" evidence="1">
    <location>
        <begin position="19"/>
        <end position="224"/>
    </location>
</feature>
<keyword evidence="1" id="KW-0732">Signal</keyword>
<dbReference type="RefSeq" id="WP_220108777.1">
    <property type="nucleotide sequence ID" value="NZ_JAHZST010000003.1"/>
</dbReference>
<name>A0ABS7E0J3_9GAMM</name>
<reference evidence="2 3" key="1">
    <citation type="submission" date="2021-07" db="EMBL/GenBank/DDBJ databases">
        <title>Shewanella sp. nov, isolated from SCS.</title>
        <authorList>
            <person name="Cao W.R."/>
        </authorList>
    </citation>
    <scope>NUCLEOTIDE SEQUENCE [LARGE SCALE GENOMIC DNA]</scope>
    <source>
        <strain evidence="2 3">NR704-98</strain>
    </source>
</reference>
<dbReference type="EMBL" id="JAHZST010000003">
    <property type="protein sequence ID" value="MBW8183137.1"/>
    <property type="molecule type" value="Genomic_DNA"/>
</dbReference>
<evidence type="ECO:0000313" key="2">
    <source>
        <dbReference type="EMBL" id="MBW8183137.1"/>
    </source>
</evidence>
<protein>
    <submittedName>
        <fullName evidence="2">Uncharacterized protein</fullName>
    </submittedName>
</protein>
<dbReference type="Proteomes" id="UP001195963">
    <property type="component" value="Unassembled WGS sequence"/>
</dbReference>
<evidence type="ECO:0000256" key="1">
    <source>
        <dbReference type="SAM" id="SignalP"/>
    </source>
</evidence>